<evidence type="ECO:0000313" key="2">
    <source>
        <dbReference type="EMBL" id="MEY6434217.1"/>
    </source>
</evidence>
<reference evidence="2 3" key="1">
    <citation type="submission" date="2024-05" db="EMBL/GenBank/DDBJ databases">
        <title>Genome Sequence and Characterization of the New Strain Purple Sulfur Bacterium of Genus Thioalkalicoccus.</title>
        <authorList>
            <person name="Bryantseva I.A."/>
            <person name="Kyndt J.A."/>
            <person name="Imhoff J.F."/>
        </authorList>
    </citation>
    <scope>NUCLEOTIDE SEQUENCE [LARGE SCALE GENOMIC DNA]</scope>
    <source>
        <strain evidence="2 3">Um2</strain>
    </source>
</reference>
<keyword evidence="3" id="KW-1185">Reference proteome</keyword>
<name>A0ABV4BLS5_9GAMM</name>
<sequence>MTTEAERQLAQAQQALEVARAEEAAADQLAPTAIDIHGAGMATIYTPRLCASACLS</sequence>
<proteinExistence type="predicted"/>
<comment type="caution">
    <text evidence="2">The sequence shown here is derived from an EMBL/GenBank/DDBJ whole genome shotgun (WGS) entry which is preliminary data.</text>
</comment>
<dbReference type="EMBL" id="JBDKXB010000050">
    <property type="protein sequence ID" value="MEY6434217.1"/>
    <property type="molecule type" value="Genomic_DNA"/>
</dbReference>
<evidence type="ECO:0000313" key="3">
    <source>
        <dbReference type="Proteomes" id="UP001564408"/>
    </source>
</evidence>
<dbReference type="RefSeq" id="WP_369668598.1">
    <property type="nucleotide sequence ID" value="NZ_JBDKXB010000050.1"/>
</dbReference>
<dbReference type="Proteomes" id="UP001564408">
    <property type="component" value="Unassembled WGS sequence"/>
</dbReference>
<keyword evidence="1" id="KW-0175">Coiled coil</keyword>
<protein>
    <submittedName>
        <fullName evidence="2">Uncharacterized protein</fullName>
    </submittedName>
</protein>
<evidence type="ECO:0000256" key="1">
    <source>
        <dbReference type="SAM" id="Coils"/>
    </source>
</evidence>
<feature type="coiled-coil region" evidence="1">
    <location>
        <begin position="2"/>
        <end position="29"/>
    </location>
</feature>
<gene>
    <name evidence="2" type="ORF">ABC977_17610</name>
</gene>
<accession>A0ABV4BLS5</accession>
<organism evidence="2 3">
    <name type="scientific">Thioalkalicoccus limnaeus</name>
    <dbReference type="NCBI Taxonomy" id="120681"/>
    <lineage>
        <taxon>Bacteria</taxon>
        <taxon>Pseudomonadati</taxon>
        <taxon>Pseudomonadota</taxon>
        <taxon>Gammaproteobacteria</taxon>
        <taxon>Chromatiales</taxon>
        <taxon>Chromatiaceae</taxon>
        <taxon>Thioalkalicoccus</taxon>
    </lineage>
</organism>